<dbReference type="EMBL" id="JWZX01003090">
    <property type="protein sequence ID" value="KOO24476.1"/>
    <property type="molecule type" value="Genomic_DNA"/>
</dbReference>
<accession>A0A0M0JD39</accession>
<organism evidence="1 2">
    <name type="scientific">Chrysochromulina tobinii</name>
    <dbReference type="NCBI Taxonomy" id="1460289"/>
    <lineage>
        <taxon>Eukaryota</taxon>
        <taxon>Haptista</taxon>
        <taxon>Haptophyta</taxon>
        <taxon>Prymnesiophyceae</taxon>
        <taxon>Prymnesiales</taxon>
        <taxon>Chrysochromulinaceae</taxon>
        <taxon>Chrysochromulina</taxon>
    </lineage>
</organism>
<protein>
    <submittedName>
        <fullName evidence="1">Uncharacterized protein</fullName>
    </submittedName>
</protein>
<reference evidence="2" key="1">
    <citation type="journal article" date="2015" name="PLoS Genet.">
        <title>Genome Sequence and Transcriptome Analyses of Chrysochromulina tobin: Metabolic Tools for Enhanced Algal Fitness in the Prominent Order Prymnesiales (Haptophyceae).</title>
        <authorList>
            <person name="Hovde B.T."/>
            <person name="Deodato C.R."/>
            <person name="Hunsperger H.M."/>
            <person name="Ryken S.A."/>
            <person name="Yost W."/>
            <person name="Jha R.K."/>
            <person name="Patterson J."/>
            <person name="Monnat R.J. Jr."/>
            <person name="Barlow S.B."/>
            <person name="Starkenburg S.R."/>
            <person name="Cattolico R.A."/>
        </authorList>
    </citation>
    <scope>NUCLEOTIDE SEQUENCE</scope>
    <source>
        <strain evidence="2">CCMP291</strain>
    </source>
</reference>
<keyword evidence="2" id="KW-1185">Reference proteome</keyword>
<dbReference type="AlphaFoldDB" id="A0A0M0JD39"/>
<gene>
    <name evidence="1" type="ORF">Ctob_000402</name>
</gene>
<sequence>MLEAITSNLGLQARADSSGVWARRARGARCAKQACRGARTALRLHTLHLHRACSWRAGVR</sequence>
<evidence type="ECO:0000313" key="1">
    <source>
        <dbReference type="EMBL" id="KOO24476.1"/>
    </source>
</evidence>
<dbReference type="Proteomes" id="UP000037460">
    <property type="component" value="Unassembled WGS sequence"/>
</dbReference>
<comment type="caution">
    <text evidence="1">The sequence shown here is derived from an EMBL/GenBank/DDBJ whole genome shotgun (WGS) entry which is preliminary data.</text>
</comment>
<proteinExistence type="predicted"/>
<name>A0A0M0JD39_9EUKA</name>
<evidence type="ECO:0000313" key="2">
    <source>
        <dbReference type="Proteomes" id="UP000037460"/>
    </source>
</evidence>